<evidence type="ECO:0000313" key="9">
    <source>
        <dbReference type="EMBL" id="QNL45737.1"/>
    </source>
</evidence>
<evidence type="ECO:0000256" key="6">
    <source>
        <dbReference type="ARBA" id="ARBA00023288"/>
    </source>
</evidence>
<dbReference type="SUPFAM" id="SSF53822">
    <property type="entry name" value="Periplasmic binding protein-like I"/>
    <property type="match status" value="1"/>
</dbReference>
<dbReference type="InterPro" id="IPR028082">
    <property type="entry name" value="Peripla_BP_I"/>
</dbReference>
<dbReference type="CDD" id="cd19964">
    <property type="entry name" value="PBP1_BMP-like"/>
    <property type="match status" value="1"/>
</dbReference>
<evidence type="ECO:0000256" key="5">
    <source>
        <dbReference type="ARBA" id="ARBA00023136"/>
    </source>
</evidence>
<dbReference type="PROSITE" id="PS51257">
    <property type="entry name" value="PROKAR_LIPOPROTEIN"/>
    <property type="match status" value="1"/>
</dbReference>
<keyword evidence="3" id="KW-1003">Cell membrane</keyword>
<evidence type="ECO:0000259" key="8">
    <source>
        <dbReference type="Pfam" id="PF02608"/>
    </source>
</evidence>
<evidence type="ECO:0000256" key="7">
    <source>
        <dbReference type="SAM" id="SignalP"/>
    </source>
</evidence>
<feature type="domain" description="ABC transporter substrate-binding protein PnrA-like" evidence="8">
    <location>
        <begin position="72"/>
        <end position="347"/>
    </location>
</feature>
<dbReference type="Gene3D" id="3.40.50.2300">
    <property type="match status" value="2"/>
</dbReference>
<keyword evidence="5" id="KW-0472">Membrane</keyword>
<name>A0A7G9B856_9FIRM</name>
<keyword evidence="4 7" id="KW-0732">Signal</keyword>
<organism evidence="9 10">
    <name type="scientific">Oscillibacter hominis</name>
    <dbReference type="NCBI Taxonomy" id="2763056"/>
    <lineage>
        <taxon>Bacteria</taxon>
        <taxon>Bacillati</taxon>
        <taxon>Bacillota</taxon>
        <taxon>Clostridia</taxon>
        <taxon>Eubacteriales</taxon>
        <taxon>Oscillospiraceae</taxon>
        <taxon>Oscillibacter</taxon>
    </lineage>
</organism>
<accession>A0A7G9B856</accession>
<evidence type="ECO:0000256" key="3">
    <source>
        <dbReference type="ARBA" id="ARBA00022475"/>
    </source>
</evidence>
<reference evidence="9 10" key="1">
    <citation type="submission" date="2020-08" db="EMBL/GenBank/DDBJ databases">
        <authorList>
            <person name="Liu C."/>
            <person name="Sun Q."/>
        </authorList>
    </citation>
    <scope>NUCLEOTIDE SEQUENCE [LARGE SCALE GENOMIC DNA]</scope>
    <source>
        <strain evidence="9 10">NSJ-62</strain>
    </source>
</reference>
<keyword evidence="10" id="KW-1185">Reference proteome</keyword>
<evidence type="ECO:0000256" key="4">
    <source>
        <dbReference type="ARBA" id="ARBA00022729"/>
    </source>
</evidence>
<feature type="chain" id="PRO_5038656503" evidence="7">
    <location>
        <begin position="25"/>
        <end position="351"/>
    </location>
</feature>
<protein>
    <submittedName>
        <fullName evidence="9">BMP family ABC transporter substrate-binding protein</fullName>
    </submittedName>
</protein>
<evidence type="ECO:0000256" key="2">
    <source>
        <dbReference type="ARBA" id="ARBA00008610"/>
    </source>
</evidence>
<dbReference type="GO" id="GO:0005886">
    <property type="term" value="C:plasma membrane"/>
    <property type="evidence" value="ECO:0007669"/>
    <property type="project" value="UniProtKB-SubCell"/>
</dbReference>
<comment type="similarity">
    <text evidence="2">Belongs to the BMP lipoprotein family.</text>
</comment>
<dbReference type="InterPro" id="IPR003760">
    <property type="entry name" value="PnrA-like"/>
</dbReference>
<dbReference type="PANTHER" id="PTHR34296:SF2">
    <property type="entry name" value="ABC TRANSPORTER GUANOSINE-BINDING PROTEIN NUPN"/>
    <property type="match status" value="1"/>
</dbReference>
<keyword evidence="6" id="KW-0449">Lipoprotein</keyword>
<feature type="signal peptide" evidence="7">
    <location>
        <begin position="1"/>
        <end position="24"/>
    </location>
</feature>
<dbReference type="Proteomes" id="UP000515960">
    <property type="component" value="Chromosome"/>
</dbReference>
<dbReference type="KEGG" id="ohi:H8790_07010"/>
<comment type="subcellular location">
    <subcellularLocation>
        <location evidence="1">Cell membrane</location>
        <topology evidence="1">Lipid-anchor</topology>
    </subcellularLocation>
</comment>
<dbReference type="PANTHER" id="PTHR34296">
    <property type="entry name" value="TRANSCRIPTIONAL ACTIVATOR PROTEIN MED"/>
    <property type="match status" value="1"/>
</dbReference>
<dbReference type="Pfam" id="PF02608">
    <property type="entry name" value="Bmp"/>
    <property type="match status" value="1"/>
</dbReference>
<gene>
    <name evidence="9" type="ORF">H8790_07010</name>
</gene>
<dbReference type="AlphaFoldDB" id="A0A7G9B856"/>
<dbReference type="EMBL" id="CP060490">
    <property type="protein sequence ID" value="QNL45737.1"/>
    <property type="molecule type" value="Genomic_DNA"/>
</dbReference>
<evidence type="ECO:0000313" key="10">
    <source>
        <dbReference type="Proteomes" id="UP000515960"/>
    </source>
</evidence>
<evidence type="ECO:0000256" key="1">
    <source>
        <dbReference type="ARBA" id="ARBA00004193"/>
    </source>
</evidence>
<dbReference type="InterPro" id="IPR050957">
    <property type="entry name" value="BMP_lipoprotein"/>
</dbReference>
<dbReference type="RefSeq" id="WP_187334165.1">
    <property type="nucleotide sequence ID" value="NZ_CP060490.1"/>
</dbReference>
<sequence length="351" mass="38019">MKKLFCKRLFLAAMAAVMLLGALTGCGGTGTTSGGSAGSASQSGENQKDPADYKVAVLTIRKMTTPADLNTLEGIDKLRDEMGIDCKIVECVEIAEYKEQMQAVCEENYDVVYFIYDNFLEAAKELAPLYPETLFIGLWIDLGEDNDIPNLKPLHFRSEQGAFMCGVAAALKTETDQVAFLGGGINPGIVTFLAGYEAGIKYINPDCELVVSWANTFDDPLKGKELASSLYSRGVDVIFQAANQTGLGVFEAAKEAGKYAIGVDVDQSDLAPENIIASCLLDHGFATYDSISKAYNGEFTNEQVYYGLAEGIPVIALNEDLLDEETLNTIKEVEQKIIDGEIEIPKTTETK</sequence>
<proteinExistence type="inferred from homology"/>